<comment type="caution">
    <text evidence="1">The sequence shown here is derived from an EMBL/GenBank/DDBJ whole genome shotgun (WGS) entry which is preliminary data.</text>
</comment>
<organism evidence="1 2">
    <name type="scientific">Chiloscyllium punctatum</name>
    <name type="common">Brownbanded bambooshark</name>
    <name type="synonym">Hemiscyllium punctatum</name>
    <dbReference type="NCBI Taxonomy" id="137246"/>
    <lineage>
        <taxon>Eukaryota</taxon>
        <taxon>Metazoa</taxon>
        <taxon>Chordata</taxon>
        <taxon>Craniata</taxon>
        <taxon>Vertebrata</taxon>
        <taxon>Chondrichthyes</taxon>
        <taxon>Elasmobranchii</taxon>
        <taxon>Galeomorphii</taxon>
        <taxon>Galeoidea</taxon>
        <taxon>Orectolobiformes</taxon>
        <taxon>Hemiscylliidae</taxon>
        <taxon>Chiloscyllium</taxon>
    </lineage>
</organism>
<evidence type="ECO:0000313" key="2">
    <source>
        <dbReference type="Proteomes" id="UP000287033"/>
    </source>
</evidence>
<evidence type="ECO:0000313" key="1">
    <source>
        <dbReference type="EMBL" id="GCC39206.1"/>
    </source>
</evidence>
<name>A0A401T954_CHIPU</name>
<accession>A0A401T954</accession>
<reference evidence="1 2" key="1">
    <citation type="journal article" date="2018" name="Nat. Ecol. Evol.">
        <title>Shark genomes provide insights into elasmobranch evolution and the origin of vertebrates.</title>
        <authorList>
            <person name="Hara Y"/>
            <person name="Yamaguchi K"/>
            <person name="Onimaru K"/>
            <person name="Kadota M"/>
            <person name="Koyanagi M"/>
            <person name="Keeley SD"/>
            <person name="Tatsumi K"/>
            <person name="Tanaka K"/>
            <person name="Motone F"/>
            <person name="Kageyama Y"/>
            <person name="Nozu R"/>
            <person name="Adachi N"/>
            <person name="Nishimura O"/>
            <person name="Nakagawa R"/>
            <person name="Tanegashima C"/>
            <person name="Kiyatake I"/>
            <person name="Matsumoto R"/>
            <person name="Murakumo K"/>
            <person name="Nishida K"/>
            <person name="Terakita A"/>
            <person name="Kuratani S"/>
            <person name="Sato K"/>
            <person name="Hyodo S Kuraku.S."/>
        </authorList>
    </citation>
    <scope>NUCLEOTIDE SEQUENCE [LARGE SCALE GENOMIC DNA]</scope>
</reference>
<keyword evidence="2" id="KW-1185">Reference proteome</keyword>
<dbReference type="EMBL" id="BEZZ01019766">
    <property type="protein sequence ID" value="GCC39206.1"/>
    <property type="molecule type" value="Genomic_DNA"/>
</dbReference>
<dbReference type="AlphaFoldDB" id="A0A401T954"/>
<feature type="non-terminal residue" evidence="1">
    <location>
        <position position="77"/>
    </location>
</feature>
<proteinExistence type="predicted"/>
<protein>
    <submittedName>
        <fullName evidence="1">Uncharacterized protein</fullName>
    </submittedName>
</protein>
<dbReference type="Proteomes" id="UP000287033">
    <property type="component" value="Unassembled WGS sequence"/>
</dbReference>
<gene>
    <name evidence="1" type="ORF">chiPu_0023371</name>
</gene>
<sequence>MIPRVNQFDLPSQSLHHEVNEGQEFYQEIGSNIKEAENLMERMRDCGQKPIAQLAQYMESLKHLRHRWCRVNQEIHN</sequence>